<gene>
    <name evidence="1" type="ordered locus">MTR_6g466030</name>
</gene>
<reference evidence="1 3" key="1">
    <citation type="journal article" date="2011" name="Nature">
        <title>The Medicago genome provides insight into the evolution of rhizobial symbioses.</title>
        <authorList>
            <person name="Young N.D."/>
            <person name="Debelle F."/>
            <person name="Oldroyd G.E."/>
            <person name="Geurts R."/>
            <person name="Cannon S.B."/>
            <person name="Udvardi M.K."/>
            <person name="Benedito V.A."/>
            <person name="Mayer K.F."/>
            <person name="Gouzy J."/>
            <person name="Schoof H."/>
            <person name="Van de Peer Y."/>
            <person name="Proost S."/>
            <person name="Cook D.R."/>
            <person name="Meyers B.C."/>
            <person name="Spannagl M."/>
            <person name="Cheung F."/>
            <person name="De Mita S."/>
            <person name="Krishnakumar V."/>
            <person name="Gundlach H."/>
            <person name="Zhou S."/>
            <person name="Mudge J."/>
            <person name="Bharti A.K."/>
            <person name="Murray J.D."/>
            <person name="Naoumkina M.A."/>
            <person name="Rosen B."/>
            <person name="Silverstein K.A."/>
            <person name="Tang H."/>
            <person name="Rombauts S."/>
            <person name="Zhao P.X."/>
            <person name="Zhou P."/>
            <person name="Barbe V."/>
            <person name="Bardou P."/>
            <person name="Bechner M."/>
            <person name="Bellec A."/>
            <person name="Berger A."/>
            <person name="Berges H."/>
            <person name="Bidwell S."/>
            <person name="Bisseling T."/>
            <person name="Choisne N."/>
            <person name="Couloux A."/>
            <person name="Denny R."/>
            <person name="Deshpande S."/>
            <person name="Dai X."/>
            <person name="Doyle J.J."/>
            <person name="Dudez A.M."/>
            <person name="Farmer A.D."/>
            <person name="Fouteau S."/>
            <person name="Franken C."/>
            <person name="Gibelin C."/>
            <person name="Gish J."/>
            <person name="Goldstein S."/>
            <person name="Gonzalez A.J."/>
            <person name="Green P.J."/>
            <person name="Hallab A."/>
            <person name="Hartog M."/>
            <person name="Hua A."/>
            <person name="Humphray S.J."/>
            <person name="Jeong D.H."/>
            <person name="Jing Y."/>
            <person name="Jocker A."/>
            <person name="Kenton S.M."/>
            <person name="Kim D.J."/>
            <person name="Klee K."/>
            <person name="Lai H."/>
            <person name="Lang C."/>
            <person name="Lin S."/>
            <person name="Macmil S.L."/>
            <person name="Magdelenat G."/>
            <person name="Matthews L."/>
            <person name="McCorrison J."/>
            <person name="Monaghan E.L."/>
            <person name="Mun J.H."/>
            <person name="Najar F.Z."/>
            <person name="Nicholson C."/>
            <person name="Noirot C."/>
            <person name="O'Bleness M."/>
            <person name="Paule C.R."/>
            <person name="Poulain J."/>
            <person name="Prion F."/>
            <person name="Qin B."/>
            <person name="Qu C."/>
            <person name="Retzel E.F."/>
            <person name="Riddle C."/>
            <person name="Sallet E."/>
            <person name="Samain S."/>
            <person name="Samson N."/>
            <person name="Sanders I."/>
            <person name="Saurat O."/>
            <person name="Scarpelli C."/>
            <person name="Schiex T."/>
            <person name="Segurens B."/>
            <person name="Severin A.J."/>
            <person name="Sherrier D.J."/>
            <person name="Shi R."/>
            <person name="Sims S."/>
            <person name="Singer S.R."/>
            <person name="Sinharoy S."/>
            <person name="Sterck L."/>
            <person name="Viollet A."/>
            <person name="Wang B.B."/>
            <person name="Wang K."/>
            <person name="Wang M."/>
            <person name="Wang X."/>
            <person name="Warfsmann J."/>
            <person name="Weissenbach J."/>
            <person name="White D.D."/>
            <person name="White J.D."/>
            <person name="Wiley G.B."/>
            <person name="Wincker P."/>
            <person name="Xing Y."/>
            <person name="Yang L."/>
            <person name="Yao Z."/>
            <person name="Ying F."/>
            <person name="Zhai J."/>
            <person name="Zhou L."/>
            <person name="Zuber A."/>
            <person name="Denarie J."/>
            <person name="Dixon R.A."/>
            <person name="May G.D."/>
            <person name="Schwartz D.C."/>
            <person name="Rogers J."/>
            <person name="Quetier F."/>
            <person name="Town C.D."/>
            <person name="Roe B.A."/>
        </authorList>
    </citation>
    <scope>NUCLEOTIDE SEQUENCE [LARGE SCALE GENOMIC DNA]</scope>
    <source>
        <strain evidence="1">A17</strain>
        <strain evidence="2 3">cv. Jemalong A17</strain>
    </source>
</reference>
<accession>A0A072U9X7</accession>
<evidence type="ECO:0000313" key="2">
    <source>
        <dbReference type="EnsemblPlants" id="KEH26614"/>
    </source>
</evidence>
<dbReference type="Proteomes" id="UP000002051">
    <property type="component" value="Chromosome 6"/>
</dbReference>
<dbReference type="EMBL" id="CM001222">
    <property type="protein sequence ID" value="KEH26614.1"/>
    <property type="molecule type" value="Genomic_DNA"/>
</dbReference>
<proteinExistence type="predicted"/>
<protein>
    <submittedName>
        <fullName evidence="1 2">Uncharacterized protein</fullName>
    </submittedName>
</protein>
<evidence type="ECO:0000313" key="3">
    <source>
        <dbReference type="Proteomes" id="UP000002051"/>
    </source>
</evidence>
<dbReference type="AlphaFoldDB" id="A0A072U9X7"/>
<dbReference type="HOGENOM" id="CLU_2389555_0_0_1"/>
<sequence>MWPVRATCWIGHAFKPERTGIARTKPVKTGDSAGLVNRTGRSETMKTAAVDLKNGENKEAVVRNSIQNIKEVISWDRNLMRGRWEEERDGGTPR</sequence>
<evidence type="ECO:0000313" key="1">
    <source>
        <dbReference type="EMBL" id="KEH26614.1"/>
    </source>
</evidence>
<organism evidence="1 3">
    <name type="scientific">Medicago truncatula</name>
    <name type="common">Barrel medic</name>
    <name type="synonym">Medicago tribuloides</name>
    <dbReference type="NCBI Taxonomy" id="3880"/>
    <lineage>
        <taxon>Eukaryota</taxon>
        <taxon>Viridiplantae</taxon>
        <taxon>Streptophyta</taxon>
        <taxon>Embryophyta</taxon>
        <taxon>Tracheophyta</taxon>
        <taxon>Spermatophyta</taxon>
        <taxon>Magnoliopsida</taxon>
        <taxon>eudicotyledons</taxon>
        <taxon>Gunneridae</taxon>
        <taxon>Pentapetalae</taxon>
        <taxon>rosids</taxon>
        <taxon>fabids</taxon>
        <taxon>Fabales</taxon>
        <taxon>Fabaceae</taxon>
        <taxon>Papilionoideae</taxon>
        <taxon>50 kb inversion clade</taxon>
        <taxon>NPAAA clade</taxon>
        <taxon>Hologalegina</taxon>
        <taxon>IRL clade</taxon>
        <taxon>Trifolieae</taxon>
        <taxon>Medicago</taxon>
    </lineage>
</organism>
<reference evidence="1 3" key="2">
    <citation type="journal article" date="2014" name="BMC Genomics">
        <title>An improved genome release (version Mt4.0) for the model legume Medicago truncatula.</title>
        <authorList>
            <person name="Tang H."/>
            <person name="Krishnakumar V."/>
            <person name="Bidwell S."/>
            <person name="Rosen B."/>
            <person name="Chan A."/>
            <person name="Zhou S."/>
            <person name="Gentzbittel L."/>
            <person name="Childs K.L."/>
            <person name="Yandell M."/>
            <person name="Gundlach H."/>
            <person name="Mayer K.F."/>
            <person name="Schwartz D.C."/>
            <person name="Town C.D."/>
        </authorList>
    </citation>
    <scope>GENOME REANNOTATION</scope>
    <source>
        <strain evidence="1">A17</strain>
        <strain evidence="2 3">cv. Jemalong A17</strain>
    </source>
</reference>
<keyword evidence="3" id="KW-1185">Reference proteome</keyword>
<dbReference type="EnsemblPlants" id="KEH26614">
    <property type="protein sequence ID" value="KEH26614"/>
    <property type="gene ID" value="MTR_6g466030"/>
</dbReference>
<name>A0A072U9X7_MEDTR</name>
<reference evidence="2" key="3">
    <citation type="submission" date="2015-04" db="UniProtKB">
        <authorList>
            <consortium name="EnsemblPlants"/>
        </authorList>
    </citation>
    <scope>IDENTIFICATION</scope>
    <source>
        <strain evidence="2">cv. Jemalong A17</strain>
    </source>
</reference>